<dbReference type="GeneID" id="300575670"/>
<dbReference type="RefSeq" id="XP_073560222.1">
    <property type="nucleotide sequence ID" value="XM_073701220.1"/>
</dbReference>
<name>A0ABY2H7A4_9HYPO</name>
<sequence>MEKLRGSRAWSWEPLSPPTVEKRTVMGHSLPCAEKIVCEAEVVVEGVGGSVVAVGAAALCVDDSLGDSFAVKV</sequence>
<dbReference type="Proteomes" id="UP001642720">
    <property type="component" value="Unassembled WGS sequence"/>
</dbReference>
<protein>
    <submittedName>
        <fullName evidence="1">Uncharacterized protein</fullName>
    </submittedName>
</protein>
<organism evidence="1 2">
    <name type="scientific">Trichoderma ghanense</name>
    <dbReference type="NCBI Taxonomy" id="65468"/>
    <lineage>
        <taxon>Eukaryota</taxon>
        <taxon>Fungi</taxon>
        <taxon>Dikarya</taxon>
        <taxon>Ascomycota</taxon>
        <taxon>Pezizomycotina</taxon>
        <taxon>Sordariomycetes</taxon>
        <taxon>Hypocreomycetidae</taxon>
        <taxon>Hypocreales</taxon>
        <taxon>Hypocreaceae</taxon>
        <taxon>Trichoderma</taxon>
    </lineage>
</organism>
<accession>A0ABY2H7A4</accession>
<evidence type="ECO:0000313" key="2">
    <source>
        <dbReference type="Proteomes" id="UP001642720"/>
    </source>
</evidence>
<dbReference type="EMBL" id="PPTA01000004">
    <property type="protein sequence ID" value="TFB04021.1"/>
    <property type="molecule type" value="Genomic_DNA"/>
</dbReference>
<proteinExistence type="predicted"/>
<reference evidence="1 2" key="1">
    <citation type="submission" date="2018-01" db="EMBL/GenBank/DDBJ databases">
        <title>Genome characterization of the sugarcane-associated fungus Trichoderma ghanense CCMA-1212 and their application in lignocelulose bioconversion.</title>
        <authorList>
            <person name="Steindorff A.S."/>
            <person name="Mendes T.D."/>
            <person name="Vilela E.S.D."/>
            <person name="Rodrigues D.S."/>
            <person name="Formighieri E.F."/>
            <person name="Melo I.S."/>
            <person name="Favaro L.C.L."/>
        </authorList>
    </citation>
    <scope>NUCLEOTIDE SEQUENCE [LARGE SCALE GENOMIC DNA]</scope>
    <source>
        <strain evidence="1 2">CCMA-1212</strain>
    </source>
</reference>
<evidence type="ECO:0000313" key="1">
    <source>
        <dbReference type="EMBL" id="TFB04021.1"/>
    </source>
</evidence>
<comment type="caution">
    <text evidence="1">The sequence shown here is derived from an EMBL/GenBank/DDBJ whole genome shotgun (WGS) entry which is preliminary data.</text>
</comment>
<gene>
    <name evidence="1" type="ORF">CCMA1212_003891</name>
</gene>
<keyword evidence="2" id="KW-1185">Reference proteome</keyword>